<dbReference type="PROSITE" id="PS50157">
    <property type="entry name" value="ZINC_FINGER_C2H2_2"/>
    <property type="match status" value="1"/>
</dbReference>
<evidence type="ECO:0000313" key="5">
    <source>
        <dbReference type="Proteomes" id="UP001497453"/>
    </source>
</evidence>
<feature type="compositionally biased region" description="Low complexity" evidence="2">
    <location>
        <begin position="270"/>
        <end position="288"/>
    </location>
</feature>
<keyword evidence="1" id="KW-0863">Zinc-finger</keyword>
<dbReference type="SUPFAM" id="SSF57667">
    <property type="entry name" value="beta-beta-alpha zinc fingers"/>
    <property type="match status" value="1"/>
</dbReference>
<reference evidence="5" key="1">
    <citation type="submission" date="2024-04" db="EMBL/GenBank/DDBJ databases">
        <authorList>
            <person name="Shaw F."/>
            <person name="Minotto A."/>
        </authorList>
    </citation>
    <scope>NUCLEOTIDE SEQUENCE [LARGE SCALE GENOMIC DNA]</scope>
</reference>
<dbReference type="SMART" id="SM00355">
    <property type="entry name" value="ZnF_C2H2"/>
    <property type="match status" value="3"/>
</dbReference>
<dbReference type="PROSITE" id="PS00028">
    <property type="entry name" value="ZINC_FINGER_C2H2_1"/>
    <property type="match status" value="1"/>
</dbReference>
<dbReference type="Proteomes" id="UP001497453">
    <property type="component" value="Chromosome 5"/>
</dbReference>
<evidence type="ECO:0000256" key="1">
    <source>
        <dbReference type="PROSITE-ProRule" id="PRU00042"/>
    </source>
</evidence>
<accession>A0ABP1DNP6</accession>
<evidence type="ECO:0000259" key="3">
    <source>
        <dbReference type="PROSITE" id="PS50157"/>
    </source>
</evidence>
<feature type="domain" description="C2H2-type" evidence="3">
    <location>
        <begin position="52"/>
        <end position="81"/>
    </location>
</feature>
<gene>
    <name evidence="4" type="ORF">GFSPODELE1_LOCUS6973</name>
</gene>
<organism evidence="4 5">
    <name type="scientific">Somion occarium</name>
    <dbReference type="NCBI Taxonomy" id="3059160"/>
    <lineage>
        <taxon>Eukaryota</taxon>
        <taxon>Fungi</taxon>
        <taxon>Dikarya</taxon>
        <taxon>Basidiomycota</taxon>
        <taxon>Agaricomycotina</taxon>
        <taxon>Agaricomycetes</taxon>
        <taxon>Polyporales</taxon>
        <taxon>Cerrenaceae</taxon>
        <taxon>Somion</taxon>
    </lineage>
</organism>
<proteinExistence type="predicted"/>
<evidence type="ECO:0000256" key="2">
    <source>
        <dbReference type="SAM" id="MobiDB-lite"/>
    </source>
</evidence>
<feature type="compositionally biased region" description="Polar residues" evidence="2">
    <location>
        <begin position="182"/>
        <end position="191"/>
    </location>
</feature>
<sequence length="317" mass="34759">MPVHRTEYSKPRARGRNNCPFCKQYFPGESLKTHVEETHLQGRRPTEDDPLHICTSPGCDKWFIQRSNLQTHAKIHTGVRDKICPHLIPSKSGSEELKKCLWSSGDPGCLTRHRREVHGYRPSHKNSVDPWVMEESTERHGGTLDWDEALAIHPRRIRAKAGVKESRKSQQTGGTPARARNRQSPAATRSRPTFLHPSAALEASGIPPNPGAIALILKMERSASADSESVLAQAAGPSGSSLIDVDVPRNHSAEVQVGSSPREKSPTPEPSQVAEPQQQAVVEPPSAADDLPTSKTIMTVPEGRPRGNNVKLRVTTV</sequence>
<name>A0ABP1DNP6_9APHY</name>
<keyword evidence="5" id="KW-1185">Reference proteome</keyword>
<keyword evidence="1" id="KW-0862">Zinc</keyword>
<dbReference type="Gene3D" id="3.30.160.60">
    <property type="entry name" value="Classic Zinc Finger"/>
    <property type="match status" value="1"/>
</dbReference>
<keyword evidence="1" id="KW-0479">Metal-binding</keyword>
<dbReference type="EMBL" id="OZ037948">
    <property type="protein sequence ID" value="CAL1708688.1"/>
    <property type="molecule type" value="Genomic_DNA"/>
</dbReference>
<protein>
    <recommendedName>
        <fullName evidence="3">C2H2-type domain-containing protein</fullName>
    </recommendedName>
</protein>
<dbReference type="InterPro" id="IPR013087">
    <property type="entry name" value="Znf_C2H2_type"/>
</dbReference>
<feature type="region of interest" description="Disordered" evidence="2">
    <location>
        <begin position="228"/>
        <end position="317"/>
    </location>
</feature>
<evidence type="ECO:0000313" key="4">
    <source>
        <dbReference type="EMBL" id="CAL1708688.1"/>
    </source>
</evidence>
<feature type="region of interest" description="Disordered" evidence="2">
    <location>
        <begin position="157"/>
        <end position="193"/>
    </location>
</feature>
<dbReference type="InterPro" id="IPR036236">
    <property type="entry name" value="Znf_C2H2_sf"/>
</dbReference>